<dbReference type="PANTHER" id="PTHR10791">
    <property type="entry name" value="RAG1-ACTIVATING PROTEIN 1"/>
    <property type="match status" value="1"/>
</dbReference>
<evidence type="ECO:0000256" key="1">
    <source>
        <dbReference type="ARBA" id="ARBA00004651"/>
    </source>
</evidence>
<evidence type="ECO:0000256" key="5">
    <source>
        <dbReference type="ARBA" id="ARBA00022448"/>
    </source>
</evidence>
<dbReference type="InterPro" id="IPR047664">
    <property type="entry name" value="SWEET"/>
</dbReference>
<dbReference type="EnsemblMetazoa" id="XM_008205276">
    <property type="protein sequence ID" value="XP_008203498"/>
    <property type="gene ID" value="LOC100120011"/>
</dbReference>
<feature type="transmembrane region" description="Helical" evidence="13">
    <location>
        <begin position="126"/>
        <end position="145"/>
    </location>
</feature>
<organism evidence="14 15">
    <name type="scientific">Nasonia vitripennis</name>
    <name type="common">Parasitic wasp</name>
    <dbReference type="NCBI Taxonomy" id="7425"/>
    <lineage>
        <taxon>Eukaryota</taxon>
        <taxon>Metazoa</taxon>
        <taxon>Ecdysozoa</taxon>
        <taxon>Arthropoda</taxon>
        <taxon>Hexapoda</taxon>
        <taxon>Insecta</taxon>
        <taxon>Pterygota</taxon>
        <taxon>Neoptera</taxon>
        <taxon>Endopterygota</taxon>
        <taxon>Hymenoptera</taxon>
        <taxon>Apocrita</taxon>
        <taxon>Proctotrupomorpha</taxon>
        <taxon>Chalcidoidea</taxon>
        <taxon>Pteromalidae</taxon>
        <taxon>Pteromalinae</taxon>
        <taxon>Nasonia</taxon>
    </lineage>
</organism>
<evidence type="ECO:0000256" key="7">
    <source>
        <dbReference type="ARBA" id="ARBA00022597"/>
    </source>
</evidence>
<accession>A0A7M7QSJ7</accession>
<dbReference type="FunCoup" id="A0A7M7QSJ7">
    <property type="interactions" value="180"/>
</dbReference>
<evidence type="ECO:0000256" key="10">
    <source>
        <dbReference type="ARBA" id="ARBA00022989"/>
    </source>
</evidence>
<protein>
    <recommendedName>
        <fullName evidence="4">Sugar transporter SWEET1</fullName>
    </recommendedName>
</protein>
<keyword evidence="5" id="KW-0813">Transport</keyword>
<dbReference type="KEGG" id="nvi:100120011"/>
<comment type="similarity">
    <text evidence="3">Belongs to the SWEET sugar transporter family.</text>
</comment>
<dbReference type="Gene3D" id="1.20.1280.290">
    <property type="match status" value="2"/>
</dbReference>
<keyword evidence="9" id="KW-0677">Repeat</keyword>
<evidence type="ECO:0000256" key="2">
    <source>
        <dbReference type="ARBA" id="ARBA00004653"/>
    </source>
</evidence>
<dbReference type="Pfam" id="PF03083">
    <property type="entry name" value="MtN3_slv"/>
    <property type="match status" value="2"/>
</dbReference>
<feature type="transmembrane region" description="Helical" evidence="13">
    <location>
        <begin position="96"/>
        <end position="114"/>
    </location>
</feature>
<dbReference type="AlphaFoldDB" id="A0A7M7QSJ7"/>
<evidence type="ECO:0000256" key="11">
    <source>
        <dbReference type="ARBA" id="ARBA00023034"/>
    </source>
</evidence>
<evidence type="ECO:0000313" key="15">
    <source>
        <dbReference type="Proteomes" id="UP000002358"/>
    </source>
</evidence>
<feature type="transmembrane region" description="Helical" evidence="13">
    <location>
        <begin position="157"/>
        <end position="178"/>
    </location>
</feature>
<keyword evidence="11" id="KW-0333">Golgi apparatus</keyword>
<dbReference type="GO" id="GO:0005886">
    <property type="term" value="C:plasma membrane"/>
    <property type="evidence" value="ECO:0007669"/>
    <property type="project" value="UniProtKB-SubCell"/>
</dbReference>
<dbReference type="GO" id="GO:0000139">
    <property type="term" value="C:Golgi membrane"/>
    <property type="evidence" value="ECO:0007669"/>
    <property type="project" value="UniProtKB-SubCell"/>
</dbReference>
<keyword evidence="12 13" id="KW-0472">Membrane</keyword>
<dbReference type="Proteomes" id="UP000002358">
    <property type="component" value="Chromosome 3"/>
</dbReference>
<dbReference type="GeneID" id="100120011"/>
<evidence type="ECO:0000256" key="13">
    <source>
        <dbReference type="SAM" id="Phobius"/>
    </source>
</evidence>
<evidence type="ECO:0000256" key="4">
    <source>
        <dbReference type="ARBA" id="ARBA00021741"/>
    </source>
</evidence>
<evidence type="ECO:0000256" key="12">
    <source>
        <dbReference type="ARBA" id="ARBA00023136"/>
    </source>
</evidence>
<dbReference type="SMR" id="A0A7M7QSJ7"/>
<evidence type="ECO:0000313" key="14">
    <source>
        <dbReference type="EnsemblMetazoa" id="XP_032453882"/>
    </source>
</evidence>
<evidence type="ECO:0000256" key="3">
    <source>
        <dbReference type="ARBA" id="ARBA00007809"/>
    </source>
</evidence>
<evidence type="ECO:0000256" key="9">
    <source>
        <dbReference type="ARBA" id="ARBA00022737"/>
    </source>
</evidence>
<dbReference type="FunFam" id="1.20.1280.290:FF:000004">
    <property type="entry name" value="Sugar transporter SWEET"/>
    <property type="match status" value="1"/>
</dbReference>
<dbReference type="EnsemblMetazoa" id="XM_032597991">
    <property type="protein sequence ID" value="XP_032453882"/>
    <property type="gene ID" value="LOC100120011"/>
</dbReference>
<feature type="transmembrane region" description="Helical" evidence="13">
    <location>
        <begin position="184"/>
        <end position="205"/>
    </location>
</feature>
<reference evidence="14" key="1">
    <citation type="submission" date="2021-01" db="UniProtKB">
        <authorList>
            <consortium name="EnsemblMetazoa"/>
        </authorList>
    </citation>
    <scope>IDENTIFICATION</scope>
</reference>
<comment type="subcellular location">
    <subcellularLocation>
        <location evidence="1">Cell membrane</location>
        <topology evidence="1">Multi-pass membrane protein</topology>
    </subcellularLocation>
    <subcellularLocation>
        <location evidence="2">Golgi apparatus membrane</location>
        <topology evidence="2">Multi-pass membrane protein</topology>
    </subcellularLocation>
</comment>
<dbReference type="OrthoDB" id="409725at2759"/>
<sequence length="217" mass="23661">MGFEDYKDLVGTCAMITTMGQMLSGTLICKDIYKQGTSKGTDPMPFIGGIGMCILMLRYAFVVGDPIMINVNVFGVATNVAYMAVYYLFSPDKLGTLAQLAKATAFVAICLGYAQIEKEEHLEFRYGVLTTGLLLALIASPLIHLGEIIRTKSTAILPFPLILMGTLVSFQWLLYGLIINDAFIIFQNAVGFTLSAAQLSLFAIYPSTPVKADKKEK</sequence>
<proteinExistence type="inferred from homology"/>
<dbReference type="GO" id="GO:0051119">
    <property type="term" value="F:sugar transmembrane transporter activity"/>
    <property type="evidence" value="ECO:0007669"/>
    <property type="project" value="InterPro"/>
</dbReference>
<dbReference type="InParanoid" id="A0A7M7QSJ7"/>
<feature type="transmembrane region" description="Helical" evidence="13">
    <location>
        <begin position="44"/>
        <end position="61"/>
    </location>
</feature>
<keyword evidence="8 13" id="KW-0812">Transmembrane</keyword>
<keyword evidence="6" id="KW-1003">Cell membrane</keyword>
<feature type="transmembrane region" description="Helical" evidence="13">
    <location>
        <begin position="67"/>
        <end position="89"/>
    </location>
</feature>
<name>A0A7M7QSJ7_NASVI</name>
<dbReference type="InterPro" id="IPR004316">
    <property type="entry name" value="SWEET_rpt"/>
</dbReference>
<dbReference type="PANTHER" id="PTHR10791:SF5">
    <property type="entry name" value="SUGAR TRANSPORTER SWEET"/>
    <property type="match status" value="1"/>
</dbReference>
<dbReference type="RefSeq" id="XP_032453882.1">
    <property type="nucleotide sequence ID" value="XM_032597991.1"/>
</dbReference>
<dbReference type="RefSeq" id="XP_008203498.1">
    <property type="nucleotide sequence ID" value="XM_008205276.4"/>
</dbReference>
<keyword evidence="7" id="KW-0762">Sugar transport</keyword>
<evidence type="ECO:0000256" key="8">
    <source>
        <dbReference type="ARBA" id="ARBA00022692"/>
    </source>
</evidence>
<evidence type="ECO:0000256" key="6">
    <source>
        <dbReference type="ARBA" id="ARBA00022475"/>
    </source>
</evidence>
<keyword evidence="10 13" id="KW-1133">Transmembrane helix</keyword>
<keyword evidence="15" id="KW-1185">Reference proteome</keyword>